<protein>
    <submittedName>
        <fullName evidence="1">Uncharacterized protein</fullName>
    </submittedName>
</protein>
<dbReference type="VEuPathDB" id="VectorBase:ISCI004381"/>
<reference evidence="1" key="2">
    <citation type="submission" date="2020-05" db="UniProtKB">
        <authorList>
            <consortium name="EnsemblMetazoa"/>
        </authorList>
    </citation>
    <scope>IDENTIFICATION</scope>
    <source>
        <strain evidence="1">wikel</strain>
    </source>
</reference>
<evidence type="ECO:0000313" key="1">
    <source>
        <dbReference type="EnsemblMetazoa" id="ISCW004381-PA"/>
    </source>
</evidence>
<reference evidence="2" key="1">
    <citation type="submission" date="2008-03" db="EMBL/GenBank/DDBJ databases">
        <title>Annotation of Ixodes scapularis.</title>
        <authorList>
            <consortium name="Ixodes scapularis Genome Project Consortium"/>
            <person name="Caler E."/>
            <person name="Hannick L.I."/>
            <person name="Bidwell S."/>
            <person name="Joardar V."/>
            <person name="Thiagarajan M."/>
            <person name="Amedeo P."/>
            <person name="Galinsky K.J."/>
            <person name="Schobel S."/>
            <person name="Inman J."/>
            <person name="Hostetler J."/>
            <person name="Miller J."/>
            <person name="Hammond M."/>
            <person name="Megy K."/>
            <person name="Lawson D."/>
            <person name="Kodira C."/>
            <person name="Sutton G."/>
            <person name="Meyer J."/>
            <person name="Hill C.A."/>
            <person name="Birren B."/>
            <person name="Nene V."/>
            <person name="Collins F."/>
            <person name="Alarcon-Chaidez F."/>
            <person name="Wikel S."/>
            <person name="Strausberg R."/>
        </authorList>
    </citation>
    <scope>NUCLEOTIDE SEQUENCE [LARGE SCALE GENOMIC DNA]</scope>
    <source>
        <strain evidence="2">Wikel</strain>
    </source>
</reference>
<dbReference type="Proteomes" id="UP000001555">
    <property type="component" value="Unassembled WGS sequence"/>
</dbReference>
<sequence>STNVVITARKAYRFRKHSTRSRLMRRTRQTYLDTTETNISEFNSSTNEDGVGNEIVKTSTSIKTTQGGSTATQNMLLKKTPTVKKTMKSSRNVLTAVTPASTQRTPSKASVTFAYFISRTTPRTSLIPIVNSIKVATKNPQPAPTTAVIKVSPKATDTTLAITTHKPTTAEFTDRATTKSVTHKVSAGKVTHKASTKKVTQQASFKKIKNEASTKVTSNVNPKDIKNKVATKAVDKLIHKATSKLVYKTTRKPIKQAHKNATPKPNAKVTLKATSKPTAKVTLKAASKLTTKNNPKASTIMTTTTGKLL</sequence>
<proteinExistence type="predicted"/>
<dbReference type="EMBL" id="ABJB010690113">
    <property type="status" value="NOT_ANNOTATED_CDS"/>
    <property type="molecule type" value="Genomic_DNA"/>
</dbReference>
<dbReference type="VEuPathDB" id="VectorBase:ISCW004381"/>
<organism evidence="1 2">
    <name type="scientific">Ixodes scapularis</name>
    <name type="common">Black-legged tick</name>
    <name type="synonym">Deer tick</name>
    <dbReference type="NCBI Taxonomy" id="6945"/>
    <lineage>
        <taxon>Eukaryota</taxon>
        <taxon>Metazoa</taxon>
        <taxon>Ecdysozoa</taxon>
        <taxon>Arthropoda</taxon>
        <taxon>Chelicerata</taxon>
        <taxon>Arachnida</taxon>
        <taxon>Acari</taxon>
        <taxon>Parasitiformes</taxon>
        <taxon>Ixodida</taxon>
        <taxon>Ixodoidea</taxon>
        <taxon>Ixodidae</taxon>
        <taxon>Ixodinae</taxon>
        <taxon>Ixodes</taxon>
    </lineage>
</organism>
<keyword evidence="2" id="KW-1185">Reference proteome</keyword>
<evidence type="ECO:0000313" key="2">
    <source>
        <dbReference type="Proteomes" id="UP000001555"/>
    </source>
</evidence>
<dbReference type="InParanoid" id="A0A1S4KVI3"/>
<dbReference type="AlphaFoldDB" id="A0A1S4KVI3"/>
<dbReference type="EnsemblMetazoa" id="ISCW004381-RA">
    <property type="protein sequence ID" value="ISCW004381-PA"/>
    <property type="gene ID" value="ISCW004381"/>
</dbReference>
<accession>A0A1S4KVI3</accession>
<name>A0A1S4KVI3_IXOSC</name>